<evidence type="ECO:0008006" key="3">
    <source>
        <dbReference type="Google" id="ProtNLM"/>
    </source>
</evidence>
<name>A0A2V3DNE2_9MICC</name>
<comment type="caution">
    <text evidence="1">The sequence shown here is derived from an EMBL/GenBank/DDBJ whole genome shotgun (WGS) entry which is preliminary data.</text>
</comment>
<dbReference type="InterPro" id="IPR009003">
    <property type="entry name" value="Peptidase_S1_PA"/>
</dbReference>
<evidence type="ECO:0000313" key="1">
    <source>
        <dbReference type="EMBL" id="PXA63936.1"/>
    </source>
</evidence>
<proteinExistence type="predicted"/>
<keyword evidence="2" id="KW-1185">Reference proteome</keyword>
<accession>A0A2V3DNE2</accession>
<sequence length="267" mass="28585">MADPRRQLGNEKHLPRHAPGELVPFAFATIGGAIYGLGMNFEKMVAPLIAAGQTAVDLQSGSGFLVRIDGQIYLTTAAHLCDFVLAPRSDWSLWPEHVSLVSTSHTGTGSGTPQPIESYPLFVLGHGNKLVPSFKYVLAPDRTELVVDMILIPVQSDSLVASTYKCFELPSSLGPHETGEAAIQLGRRGDFPALSATHHLQTVGRGPVRHMYPKGQPGDSGGPVIDSRGRLLGMNMGTHVERPDEAMLMSTDLIVATASSRRGVLQS</sequence>
<dbReference type="OrthoDB" id="73775at2"/>
<reference evidence="1 2" key="1">
    <citation type="submission" date="2018-05" db="EMBL/GenBank/DDBJ databases">
        <title>Genetic diversity of glacier-inhabiting Cryobacterium bacteria in China and description of Cryobacterium mengkeensis sp. nov. and Arthrobacter glacialis sp. nov.</title>
        <authorList>
            <person name="Liu Q."/>
            <person name="Xin Y.-H."/>
        </authorList>
    </citation>
    <scope>NUCLEOTIDE SEQUENCE [LARGE SCALE GENOMIC DNA]</scope>
    <source>
        <strain evidence="1 2">GP3</strain>
    </source>
</reference>
<dbReference type="SUPFAM" id="SSF50494">
    <property type="entry name" value="Trypsin-like serine proteases"/>
    <property type="match status" value="1"/>
</dbReference>
<dbReference type="EMBL" id="QHLZ01000019">
    <property type="protein sequence ID" value="PXA63936.1"/>
    <property type="molecule type" value="Genomic_DNA"/>
</dbReference>
<dbReference type="Proteomes" id="UP000246303">
    <property type="component" value="Unassembled WGS sequence"/>
</dbReference>
<organism evidence="1 2">
    <name type="scientific">Arthrobacter psychrochitiniphilus</name>
    <dbReference type="NCBI Taxonomy" id="291045"/>
    <lineage>
        <taxon>Bacteria</taxon>
        <taxon>Bacillati</taxon>
        <taxon>Actinomycetota</taxon>
        <taxon>Actinomycetes</taxon>
        <taxon>Micrococcales</taxon>
        <taxon>Micrococcaceae</taxon>
        <taxon>Arthrobacter</taxon>
    </lineage>
</organism>
<protein>
    <recommendedName>
        <fullName evidence="3">Serine protease</fullName>
    </recommendedName>
</protein>
<evidence type="ECO:0000313" key="2">
    <source>
        <dbReference type="Proteomes" id="UP000246303"/>
    </source>
</evidence>
<dbReference type="AlphaFoldDB" id="A0A2V3DNE2"/>
<gene>
    <name evidence="1" type="ORF">CVS29_17635</name>
</gene>